<sequence>MSTDIYGFIETRHPHAGEDWHEGEAWTVCMPLYPLYDDQDYESFGCLFGVRNRRGWPPVAAGRGLPADASEMVRADYENSALIDAAVRGCTWVSWAELRDLDMTVAVPEHGPLTRLDVLGPGTEWQYVFGVMRALARRFGADGVRLVVWFD</sequence>
<dbReference type="Proteomes" id="UP000565579">
    <property type="component" value="Unassembled WGS sequence"/>
</dbReference>
<dbReference type="EMBL" id="JACHMI010000001">
    <property type="protein sequence ID" value="MBB6554230.1"/>
    <property type="molecule type" value="Genomic_DNA"/>
</dbReference>
<name>A0A7X0P2U5_9ACTN</name>
<evidence type="ECO:0008006" key="3">
    <source>
        <dbReference type="Google" id="ProtNLM"/>
    </source>
</evidence>
<protein>
    <recommendedName>
        <fullName evidence="3">DUF1877 family protein</fullName>
    </recommendedName>
</protein>
<dbReference type="AlphaFoldDB" id="A0A7X0P2U5"/>
<proteinExistence type="predicted"/>
<comment type="caution">
    <text evidence="1">The sequence shown here is derived from an EMBL/GenBank/DDBJ whole genome shotgun (WGS) entry which is preliminary data.</text>
</comment>
<evidence type="ECO:0000313" key="2">
    <source>
        <dbReference type="Proteomes" id="UP000565579"/>
    </source>
</evidence>
<reference evidence="1 2" key="1">
    <citation type="submission" date="2020-08" db="EMBL/GenBank/DDBJ databases">
        <title>Sequencing the genomes of 1000 actinobacteria strains.</title>
        <authorList>
            <person name="Klenk H.-P."/>
        </authorList>
    </citation>
    <scope>NUCLEOTIDE SEQUENCE [LARGE SCALE GENOMIC DNA]</scope>
    <source>
        <strain evidence="1 2">DSM 43768</strain>
    </source>
</reference>
<dbReference type="RefSeq" id="WP_185108946.1">
    <property type="nucleotide sequence ID" value="NZ_BAAAXY010000227.1"/>
</dbReference>
<gene>
    <name evidence="1" type="ORF">HD593_009025</name>
</gene>
<organism evidence="1 2">
    <name type="scientific">Nonomuraea rubra</name>
    <dbReference type="NCBI Taxonomy" id="46180"/>
    <lineage>
        <taxon>Bacteria</taxon>
        <taxon>Bacillati</taxon>
        <taxon>Actinomycetota</taxon>
        <taxon>Actinomycetes</taxon>
        <taxon>Streptosporangiales</taxon>
        <taxon>Streptosporangiaceae</taxon>
        <taxon>Nonomuraea</taxon>
    </lineage>
</organism>
<keyword evidence="2" id="KW-1185">Reference proteome</keyword>
<evidence type="ECO:0000313" key="1">
    <source>
        <dbReference type="EMBL" id="MBB6554230.1"/>
    </source>
</evidence>
<accession>A0A7X0P2U5</accession>